<evidence type="ECO:0000313" key="2">
    <source>
        <dbReference type="Proteomes" id="UP000770717"/>
    </source>
</evidence>
<dbReference type="AlphaFoldDB" id="A0A8J6BI77"/>
<keyword evidence="2" id="KW-1185">Reference proteome</keyword>
<accession>A0A8J6BI77</accession>
<reference evidence="1" key="1">
    <citation type="thesis" date="2020" institute="ProQuest LLC" country="789 East Eisenhower Parkway, Ann Arbor, MI, USA">
        <title>Comparative Genomics and Chromosome Evolution.</title>
        <authorList>
            <person name="Mudd A.B."/>
        </authorList>
    </citation>
    <scope>NUCLEOTIDE SEQUENCE</scope>
    <source>
        <strain evidence="1">HN-11 Male</strain>
        <tissue evidence="1">Kidney and liver</tissue>
    </source>
</reference>
<comment type="caution">
    <text evidence="1">The sequence shown here is derived from an EMBL/GenBank/DDBJ whole genome shotgun (WGS) entry which is preliminary data.</text>
</comment>
<protein>
    <submittedName>
        <fullName evidence="1">Uncharacterized protein</fullName>
    </submittedName>
</protein>
<name>A0A8J6BI77_ELECQ</name>
<dbReference type="Proteomes" id="UP000770717">
    <property type="component" value="Unassembled WGS sequence"/>
</dbReference>
<organism evidence="1 2">
    <name type="scientific">Eleutherodactylus coqui</name>
    <name type="common">Puerto Rican coqui</name>
    <dbReference type="NCBI Taxonomy" id="57060"/>
    <lineage>
        <taxon>Eukaryota</taxon>
        <taxon>Metazoa</taxon>
        <taxon>Chordata</taxon>
        <taxon>Craniata</taxon>
        <taxon>Vertebrata</taxon>
        <taxon>Euteleostomi</taxon>
        <taxon>Amphibia</taxon>
        <taxon>Batrachia</taxon>
        <taxon>Anura</taxon>
        <taxon>Neobatrachia</taxon>
        <taxon>Hyloidea</taxon>
        <taxon>Eleutherodactylidae</taxon>
        <taxon>Eleutherodactylinae</taxon>
        <taxon>Eleutherodactylus</taxon>
        <taxon>Eleutherodactylus</taxon>
    </lineage>
</organism>
<dbReference type="EMBL" id="WNTK01005393">
    <property type="protein sequence ID" value="KAG9463965.1"/>
    <property type="molecule type" value="Genomic_DNA"/>
</dbReference>
<evidence type="ECO:0000313" key="1">
    <source>
        <dbReference type="EMBL" id="KAG9463965.1"/>
    </source>
</evidence>
<proteinExistence type="predicted"/>
<sequence>MCGVSRAARGVCGVGRAAPSLLYREGTGQDAGQPPCWSEESSDCLYMTLRRLSGTLQTSVRSPPLPAVLCNQRC</sequence>
<gene>
    <name evidence="1" type="ORF">GDO78_020722</name>
</gene>